<name>A0A1M4XGI9_9FIRM</name>
<feature type="transmembrane region" description="Helical" evidence="7">
    <location>
        <begin position="22"/>
        <end position="47"/>
    </location>
</feature>
<feature type="transmembrane region" description="Helical" evidence="7">
    <location>
        <begin position="416"/>
        <end position="439"/>
    </location>
</feature>
<dbReference type="InterPro" id="IPR048279">
    <property type="entry name" value="MdtK-like"/>
</dbReference>
<feature type="transmembrane region" description="Helical" evidence="7">
    <location>
        <begin position="392"/>
        <end position="410"/>
    </location>
</feature>
<keyword evidence="3" id="KW-1003">Cell membrane</keyword>
<feature type="transmembrane region" description="Helical" evidence="7">
    <location>
        <begin position="141"/>
        <end position="163"/>
    </location>
</feature>
<dbReference type="PANTHER" id="PTHR43549:SF3">
    <property type="entry name" value="MULTIDRUG RESISTANCE PROTEIN YPNP-RELATED"/>
    <property type="match status" value="1"/>
</dbReference>
<evidence type="ECO:0000256" key="4">
    <source>
        <dbReference type="ARBA" id="ARBA00022692"/>
    </source>
</evidence>
<keyword evidence="6 7" id="KW-0472">Membrane</keyword>
<evidence type="ECO:0000256" key="7">
    <source>
        <dbReference type="SAM" id="Phobius"/>
    </source>
</evidence>
<feature type="transmembrane region" description="Helical" evidence="7">
    <location>
        <begin position="99"/>
        <end position="121"/>
    </location>
</feature>
<keyword evidence="5 7" id="KW-1133">Transmembrane helix</keyword>
<dbReference type="GeneID" id="90995397"/>
<keyword evidence="9" id="KW-1185">Reference proteome</keyword>
<dbReference type="Proteomes" id="UP000184114">
    <property type="component" value="Unassembled WGS sequence"/>
</dbReference>
<dbReference type="GO" id="GO:0005886">
    <property type="term" value="C:plasma membrane"/>
    <property type="evidence" value="ECO:0007669"/>
    <property type="project" value="UniProtKB-SubCell"/>
</dbReference>
<feature type="transmembrane region" description="Helical" evidence="7">
    <location>
        <begin position="67"/>
        <end position="87"/>
    </location>
</feature>
<dbReference type="Pfam" id="PF01554">
    <property type="entry name" value="MatE"/>
    <property type="match status" value="2"/>
</dbReference>
<dbReference type="STRING" id="1123404.SAMN02745784_02240"/>
<dbReference type="PANTHER" id="PTHR43549">
    <property type="entry name" value="MULTIDRUG RESISTANCE PROTEIN YPNP-RELATED"/>
    <property type="match status" value="1"/>
</dbReference>
<accession>A0A1M4XGI9</accession>
<evidence type="ECO:0000256" key="3">
    <source>
        <dbReference type="ARBA" id="ARBA00022475"/>
    </source>
</evidence>
<dbReference type="GO" id="GO:0042910">
    <property type="term" value="F:xenobiotic transmembrane transporter activity"/>
    <property type="evidence" value="ECO:0007669"/>
    <property type="project" value="InterPro"/>
</dbReference>
<evidence type="ECO:0000313" key="9">
    <source>
        <dbReference type="Proteomes" id="UP000184114"/>
    </source>
</evidence>
<keyword evidence="2" id="KW-0813">Transport</keyword>
<dbReference type="AlphaFoldDB" id="A0A1M4XGI9"/>
<dbReference type="GO" id="GO:0015297">
    <property type="term" value="F:antiporter activity"/>
    <property type="evidence" value="ECO:0007669"/>
    <property type="project" value="InterPro"/>
</dbReference>
<organism evidence="8 9">
    <name type="scientific">Tissierella praeacuta DSM 18095</name>
    <dbReference type="NCBI Taxonomy" id="1123404"/>
    <lineage>
        <taxon>Bacteria</taxon>
        <taxon>Bacillati</taxon>
        <taxon>Bacillota</taxon>
        <taxon>Tissierellia</taxon>
        <taxon>Tissierellales</taxon>
        <taxon>Tissierellaceae</taxon>
        <taxon>Tissierella</taxon>
    </lineage>
</organism>
<sequence length="450" mass="49369">MESTIKEYDLTKGIIWKTLIKFAMPIFLGTLFQALYSMADAIILGRFAGKGALAAIDSVHTLINMPVNFFVGLSSGATIVISQYYGAKKFKKVSEASHNAVTFAFLGGLLLSIIAIVLAPFFTQVIGVPNEIMHDAKRYLIIYYAGMSISMLYNIGAGILRAIGNSKTPFYFLITANIVNIALDLIFVVMFKMGAVGAAIATVISQAVSAILVILRLTKTKSPCKIYIKKLKLYKEHMLEIVKLGLPIGLQATLFPISNTIVQASINNFGVNSIAAWAICGKIDFLIWYVSEAFATAVSTFVAQNYGAKKFKRAKKGIRVGIIIPAIILIVISSTLYMGSRIFAGILVKDGEVIELTSQIIQFLAPLYVFYVFCEVFPGAIRGTGESFKPMLITLLGICASRIIWIFFAVPLRPSLFMVLACYPMSWILTAIIFAIFYITNISKKLQPLV</sequence>
<feature type="transmembrane region" description="Helical" evidence="7">
    <location>
        <begin position="320"/>
        <end position="340"/>
    </location>
</feature>
<dbReference type="RefSeq" id="WP_072976306.1">
    <property type="nucleotide sequence ID" value="NZ_FQTY01000011.1"/>
</dbReference>
<gene>
    <name evidence="8" type="ORF">SAMN02745784_02240</name>
</gene>
<evidence type="ECO:0000256" key="5">
    <source>
        <dbReference type="ARBA" id="ARBA00022989"/>
    </source>
</evidence>
<keyword evidence="4 7" id="KW-0812">Transmembrane</keyword>
<dbReference type="CDD" id="cd13138">
    <property type="entry name" value="MATE_yoeA_like"/>
    <property type="match status" value="1"/>
</dbReference>
<dbReference type="PIRSF" id="PIRSF006603">
    <property type="entry name" value="DinF"/>
    <property type="match status" value="1"/>
</dbReference>
<feature type="transmembrane region" description="Helical" evidence="7">
    <location>
        <begin position="170"/>
        <end position="191"/>
    </location>
</feature>
<evidence type="ECO:0000256" key="2">
    <source>
        <dbReference type="ARBA" id="ARBA00022448"/>
    </source>
</evidence>
<dbReference type="NCBIfam" id="TIGR00797">
    <property type="entry name" value="matE"/>
    <property type="match status" value="1"/>
</dbReference>
<feature type="transmembrane region" description="Helical" evidence="7">
    <location>
        <begin position="360"/>
        <end position="380"/>
    </location>
</feature>
<proteinExistence type="predicted"/>
<reference evidence="9" key="1">
    <citation type="submission" date="2016-11" db="EMBL/GenBank/DDBJ databases">
        <authorList>
            <person name="Varghese N."/>
            <person name="Submissions S."/>
        </authorList>
    </citation>
    <scope>NUCLEOTIDE SEQUENCE [LARGE SCALE GENOMIC DNA]</scope>
    <source>
        <strain evidence="9">DSM 18095</strain>
    </source>
</reference>
<evidence type="ECO:0000256" key="1">
    <source>
        <dbReference type="ARBA" id="ARBA00004651"/>
    </source>
</evidence>
<evidence type="ECO:0000313" key="8">
    <source>
        <dbReference type="EMBL" id="SHE92476.1"/>
    </source>
</evidence>
<dbReference type="InterPro" id="IPR002528">
    <property type="entry name" value="MATE_fam"/>
</dbReference>
<comment type="subcellular location">
    <subcellularLocation>
        <location evidence="1">Cell membrane</location>
        <topology evidence="1">Multi-pass membrane protein</topology>
    </subcellularLocation>
</comment>
<protein>
    <submittedName>
        <fullName evidence="8">Putative efflux protein, MATE family</fullName>
    </submittedName>
</protein>
<dbReference type="InterPro" id="IPR052031">
    <property type="entry name" value="Membrane_Transporter-Flippase"/>
</dbReference>
<feature type="transmembrane region" description="Helical" evidence="7">
    <location>
        <begin position="197"/>
        <end position="217"/>
    </location>
</feature>
<dbReference type="EMBL" id="FQTY01000011">
    <property type="protein sequence ID" value="SHE92476.1"/>
    <property type="molecule type" value="Genomic_DNA"/>
</dbReference>
<evidence type="ECO:0000256" key="6">
    <source>
        <dbReference type="ARBA" id="ARBA00023136"/>
    </source>
</evidence>